<feature type="binding site" evidence="16">
    <location>
        <position position="197"/>
    </location>
    <ligand>
        <name>NADP(+)</name>
        <dbReference type="ChEBI" id="CHEBI:58349"/>
    </ligand>
</feature>
<sequence length="338" mass="35288">MTPQEAMRAAIAASERARGNTSPNPPVGAAIVAADGTIAGIGSTQPPGGPHAEVMALREAGERAKGGTAYVTLEPCSHYGRTPPCTQALLAAGIEKVYYAVADPNPRAAGGADVLRASGVEVEGGLLGEDVERGPLRAWLHYARTGRPHVTWKYAASLDGRVAAADGTSRWISSPMSRQEVHDIRRKVDAIVAGTGTVRTDDPQLTAREDDGTLSARQPLRVVVGTSEIDPTARVLDDAAETLHVRSHDPDEVLAALVERGVVDVLLEGGPRLAGAFLRAHRVDRALVYIAPMLLGAGPAALLDAGVNTITQALPFGIEDVTMSGPDVRISAVPVKPE</sequence>
<dbReference type="PROSITE" id="PS51747">
    <property type="entry name" value="CYT_DCMP_DEAMINASES_2"/>
    <property type="match status" value="1"/>
</dbReference>
<comment type="similarity">
    <text evidence="5 14">In the C-terminal section; belongs to the HTP reductase family.</text>
</comment>
<feature type="binding site" evidence="16">
    <location>
        <position position="226"/>
    </location>
    <ligand>
        <name>NADP(+)</name>
        <dbReference type="ChEBI" id="CHEBI:58349"/>
    </ligand>
</feature>
<evidence type="ECO:0000256" key="16">
    <source>
        <dbReference type="PIRSR" id="PIRSR006769-2"/>
    </source>
</evidence>
<comment type="caution">
    <text evidence="19">The sequence shown here is derived from an EMBL/GenBank/DDBJ whole genome shotgun (WGS) entry which is preliminary data.</text>
</comment>
<keyword evidence="11" id="KW-0511">Multifunctional enzyme</keyword>
<evidence type="ECO:0000256" key="3">
    <source>
        <dbReference type="ARBA" id="ARBA00004910"/>
    </source>
</evidence>
<accession>A0A3E0HG38</accession>
<evidence type="ECO:0000256" key="9">
    <source>
        <dbReference type="ARBA" id="ARBA00022857"/>
    </source>
</evidence>
<evidence type="ECO:0000256" key="7">
    <source>
        <dbReference type="ARBA" id="ARBA00022723"/>
    </source>
</evidence>
<feature type="binding site" evidence="16">
    <location>
        <begin position="270"/>
        <end position="276"/>
    </location>
    <ligand>
        <name>NADP(+)</name>
        <dbReference type="ChEBI" id="CHEBI:58349"/>
    </ligand>
</feature>
<comment type="pathway">
    <text evidence="2 14">Cofactor biosynthesis; riboflavin biosynthesis; 5-amino-6-(D-ribitylamino)uracil from GTP: step 2/4.</text>
</comment>
<evidence type="ECO:0000256" key="15">
    <source>
        <dbReference type="PIRSR" id="PIRSR006769-1"/>
    </source>
</evidence>
<evidence type="ECO:0000313" key="20">
    <source>
        <dbReference type="Proteomes" id="UP000256269"/>
    </source>
</evidence>
<evidence type="ECO:0000256" key="2">
    <source>
        <dbReference type="ARBA" id="ARBA00004882"/>
    </source>
</evidence>
<evidence type="ECO:0000313" key="19">
    <source>
        <dbReference type="EMBL" id="REH44775.1"/>
    </source>
</evidence>
<keyword evidence="8 14" id="KW-0862">Zinc</keyword>
<evidence type="ECO:0000259" key="18">
    <source>
        <dbReference type="PROSITE" id="PS51747"/>
    </source>
</evidence>
<keyword evidence="7 14" id="KW-0479">Metal-binding</keyword>
<dbReference type="GO" id="GO:0008835">
    <property type="term" value="F:diaminohydroxyphosphoribosylaminopyrimidine deaminase activity"/>
    <property type="evidence" value="ECO:0007669"/>
    <property type="project" value="UniProtKB-EC"/>
</dbReference>
<dbReference type="InterPro" id="IPR016192">
    <property type="entry name" value="APOBEC/CMP_deaminase_Zn-bd"/>
</dbReference>
<dbReference type="SUPFAM" id="SSF53927">
    <property type="entry name" value="Cytidine deaminase-like"/>
    <property type="match status" value="1"/>
</dbReference>
<dbReference type="OrthoDB" id="9800865at2"/>
<dbReference type="SUPFAM" id="SSF53597">
    <property type="entry name" value="Dihydrofolate reductase-like"/>
    <property type="match status" value="1"/>
</dbReference>
<dbReference type="PANTHER" id="PTHR38011">
    <property type="entry name" value="DIHYDROFOLATE REDUCTASE FAMILY PROTEIN (AFU_ORTHOLOGUE AFUA_8G06820)"/>
    <property type="match status" value="1"/>
</dbReference>
<evidence type="ECO:0000256" key="6">
    <source>
        <dbReference type="ARBA" id="ARBA00022619"/>
    </source>
</evidence>
<dbReference type="PIRSF" id="PIRSF006769">
    <property type="entry name" value="RibD"/>
    <property type="match status" value="1"/>
</dbReference>
<dbReference type="GO" id="GO:0009231">
    <property type="term" value="P:riboflavin biosynthetic process"/>
    <property type="evidence" value="ECO:0007669"/>
    <property type="project" value="UniProtKB-UniPathway"/>
</dbReference>
<feature type="binding site" evidence="16">
    <location>
        <position position="208"/>
    </location>
    <ligand>
        <name>substrate</name>
    </ligand>
</feature>
<dbReference type="EC" id="1.1.1.193" evidence="14"/>
<feature type="active site" description="Proton donor" evidence="15">
    <location>
        <position position="53"/>
    </location>
</feature>
<organism evidence="19 20">
    <name type="scientific">Kutzneria buriramensis</name>
    <dbReference type="NCBI Taxonomy" id="1045776"/>
    <lineage>
        <taxon>Bacteria</taxon>
        <taxon>Bacillati</taxon>
        <taxon>Actinomycetota</taxon>
        <taxon>Actinomycetes</taxon>
        <taxon>Pseudonocardiales</taxon>
        <taxon>Pseudonocardiaceae</taxon>
        <taxon>Kutzneria</taxon>
    </lineage>
</organism>
<dbReference type="EC" id="3.5.4.26" evidence="14"/>
<name>A0A3E0HG38_9PSEU</name>
<dbReference type="GO" id="GO:0008270">
    <property type="term" value="F:zinc ion binding"/>
    <property type="evidence" value="ECO:0007669"/>
    <property type="project" value="InterPro"/>
</dbReference>
<evidence type="ECO:0000256" key="17">
    <source>
        <dbReference type="PIRSR" id="PIRSR006769-3"/>
    </source>
</evidence>
<dbReference type="EMBL" id="QUNO01000008">
    <property type="protein sequence ID" value="REH44775.1"/>
    <property type="molecule type" value="Genomic_DNA"/>
</dbReference>
<dbReference type="RefSeq" id="WP_116176699.1">
    <property type="nucleotide sequence ID" value="NZ_CP144375.1"/>
</dbReference>
<evidence type="ECO:0000256" key="10">
    <source>
        <dbReference type="ARBA" id="ARBA00023002"/>
    </source>
</evidence>
<dbReference type="InterPro" id="IPR016193">
    <property type="entry name" value="Cytidine_deaminase-like"/>
</dbReference>
<keyword evidence="9 14" id="KW-0521">NADP</keyword>
<dbReference type="Proteomes" id="UP000256269">
    <property type="component" value="Unassembled WGS sequence"/>
</dbReference>
<feature type="binding site" evidence="17">
    <location>
        <position position="76"/>
    </location>
    <ligand>
        <name>Zn(2+)</name>
        <dbReference type="ChEBI" id="CHEBI:29105"/>
        <note>catalytic</note>
    </ligand>
</feature>
<feature type="binding site" evidence="17">
    <location>
        <position position="51"/>
    </location>
    <ligand>
        <name>Zn(2+)</name>
        <dbReference type="ChEBI" id="CHEBI:29105"/>
        <note>catalytic</note>
    </ligand>
</feature>
<evidence type="ECO:0000256" key="8">
    <source>
        <dbReference type="ARBA" id="ARBA00022833"/>
    </source>
</evidence>
<comment type="catalytic activity">
    <reaction evidence="12 14">
        <text>5-amino-6-(5-phospho-D-ribitylamino)uracil + NADP(+) = 5-amino-6-(5-phospho-D-ribosylamino)uracil + NADPH + H(+)</text>
        <dbReference type="Rhea" id="RHEA:17845"/>
        <dbReference type="ChEBI" id="CHEBI:15378"/>
        <dbReference type="ChEBI" id="CHEBI:57783"/>
        <dbReference type="ChEBI" id="CHEBI:58349"/>
        <dbReference type="ChEBI" id="CHEBI:58421"/>
        <dbReference type="ChEBI" id="CHEBI:58453"/>
        <dbReference type="EC" id="1.1.1.193"/>
    </reaction>
</comment>
<keyword evidence="20" id="KW-1185">Reference proteome</keyword>
<evidence type="ECO:0000256" key="1">
    <source>
        <dbReference type="ARBA" id="ARBA00002151"/>
    </source>
</evidence>
<feature type="binding site" evidence="16">
    <location>
        <position position="185"/>
    </location>
    <ligand>
        <name>substrate</name>
    </ligand>
</feature>
<dbReference type="InterPro" id="IPR002125">
    <property type="entry name" value="CMP_dCMP_dom"/>
</dbReference>
<feature type="binding site" evidence="16">
    <location>
        <position position="169"/>
    </location>
    <ligand>
        <name>NADP(+)</name>
        <dbReference type="ChEBI" id="CHEBI:58349"/>
    </ligand>
</feature>
<feature type="binding site" evidence="16">
    <location>
        <position position="268"/>
    </location>
    <ligand>
        <name>substrate</name>
    </ligand>
</feature>
<dbReference type="CDD" id="cd01284">
    <property type="entry name" value="Riboflavin_deaminase-reductase"/>
    <property type="match status" value="1"/>
</dbReference>
<comment type="cofactor">
    <cofactor evidence="14 17">
        <name>Zn(2+)</name>
        <dbReference type="ChEBI" id="CHEBI:29105"/>
    </cofactor>
    <text evidence="14 17">Binds 1 zinc ion.</text>
</comment>
<dbReference type="UniPathway" id="UPA00275">
    <property type="reaction ID" value="UER00401"/>
</dbReference>
<dbReference type="Gene3D" id="3.40.430.10">
    <property type="entry name" value="Dihydrofolate Reductase, subunit A"/>
    <property type="match status" value="2"/>
</dbReference>
<dbReference type="GO" id="GO:0008703">
    <property type="term" value="F:5-amino-6-(5-phosphoribosylamino)uracil reductase activity"/>
    <property type="evidence" value="ECO:0007669"/>
    <property type="project" value="UniProtKB-EC"/>
</dbReference>
<feature type="binding site" evidence="16">
    <location>
        <position position="201"/>
    </location>
    <ligand>
        <name>NADP(+)</name>
        <dbReference type="ChEBI" id="CHEBI:58349"/>
    </ligand>
</feature>
<comment type="similarity">
    <text evidence="4 14">In the N-terminal section; belongs to the cytidine and deoxycytidylate deaminase family.</text>
</comment>
<dbReference type="PROSITE" id="PS00903">
    <property type="entry name" value="CYT_DCMP_DEAMINASES_1"/>
    <property type="match status" value="1"/>
</dbReference>
<feature type="domain" description="CMP/dCMP-type deaminase" evidence="18">
    <location>
        <begin position="1"/>
        <end position="123"/>
    </location>
</feature>
<evidence type="ECO:0000256" key="5">
    <source>
        <dbReference type="ARBA" id="ARBA00007417"/>
    </source>
</evidence>
<proteinExistence type="inferred from homology"/>
<dbReference type="Pfam" id="PF00383">
    <property type="entry name" value="dCMP_cyt_deam_1"/>
    <property type="match status" value="1"/>
</dbReference>
<dbReference type="InterPro" id="IPR024072">
    <property type="entry name" value="DHFR-like_dom_sf"/>
</dbReference>
<keyword evidence="10 14" id="KW-0560">Oxidoreductase</keyword>
<comment type="pathway">
    <text evidence="3 14">Cofactor biosynthesis; riboflavin biosynthesis; 5-amino-6-(D-ribitylamino)uracil from GTP: step 3/4.</text>
</comment>
<evidence type="ECO:0000256" key="11">
    <source>
        <dbReference type="ARBA" id="ARBA00023268"/>
    </source>
</evidence>
<dbReference type="InterPro" id="IPR002734">
    <property type="entry name" value="RibDG_C"/>
</dbReference>
<dbReference type="InterPro" id="IPR050765">
    <property type="entry name" value="Riboflavin_Biosynth_HTPR"/>
</dbReference>
<evidence type="ECO:0000256" key="4">
    <source>
        <dbReference type="ARBA" id="ARBA00005259"/>
    </source>
</evidence>
<feature type="binding site" evidence="16">
    <location>
        <position position="155"/>
    </location>
    <ligand>
        <name>NADP(+)</name>
        <dbReference type="ChEBI" id="CHEBI:58349"/>
    </ligand>
</feature>
<feature type="binding site" evidence="16">
    <location>
        <position position="171"/>
    </location>
    <ligand>
        <name>NADP(+)</name>
        <dbReference type="ChEBI" id="CHEBI:58349"/>
    </ligand>
</feature>
<comment type="function">
    <text evidence="1 14">Converts 2,5-diamino-6-(ribosylamino)-4(3h)-pyrimidinone 5'-phosphate into 5-amino-6-(ribosylamino)-2,4(1h,3h)-pyrimidinedione 5'-phosphate.</text>
</comment>
<comment type="catalytic activity">
    <reaction evidence="13 14">
        <text>2,5-diamino-6-hydroxy-4-(5-phosphoribosylamino)-pyrimidine + H2O + H(+) = 5-amino-6-(5-phospho-D-ribosylamino)uracil + NH4(+)</text>
        <dbReference type="Rhea" id="RHEA:21868"/>
        <dbReference type="ChEBI" id="CHEBI:15377"/>
        <dbReference type="ChEBI" id="CHEBI:15378"/>
        <dbReference type="ChEBI" id="CHEBI:28938"/>
        <dbReference type="ChEBI" id="CHEBI:58453"/>
        <dbReference type="ChEBI" id="CHEBI:58614"/>
        <dbReference type="EC" id="3.5.4.26"/>
    </reaction>
</comment>
<reference evidence="19 20" key="1">
    <citation type="submission" date="2018-08" db="EMBL/GenBank/DDBJ databases">
        <title>Genomic Encyclopedia of Archaeal and Bacterial Type Strains, Phase II (KMG-II): from individual species to whole genera.</title>
        <authorList>
            <person name="Goeker M."/>
        </authorList>
    </citation>
    <scope>NUCLEOTIDE SEQUENCE [LARGE SCALE GENOMIC DNA]</scope>
    <source>
        <strain evidence="19 20">DSM 45791</strain>
    </source>
</reference>
<dbReference type="PANTHER" id="PTHR38011:SF7">
    <property type="entry name" value="2,5-DIAMINO-6-RIBOSYLAMINO-4(3H)-PYRIMIDINONE 5'-PHOSPHATE REDUCTASE"/>
    <property type="match status" value="1"/>
</dbReference>
<feature type="binding site" evidence="16">
    <location>
        <position position="205"/>
    </location>
    <ligand>
        <name>substrate</name>
    </ligand>
</feature>
<evidence type="ECO:0000256" key="12">
    <source>
        <dbReference type="ARBA" id="ARBA00049861"/>
    </source>
</evidence>
<dbReference type="InterPro" id="IPR004794">
    <property type="entry name" value="Eubact_RibD"/>
</dbReference>
<dbReference type="Gene3D" id="3.40.140.10">
    <property type="entry name" value="Cytidine Deaminase, domain 2"/>
    <property type="match status" value="1"/>
</dbReference>
<dbReference type="Pfam" id="PF01872">
    <property type="entry name" value="RibD_C"/>
    <property type="match status" value="1"/>
</dbReference>
<dbReference type="AlphaFoldDB" id="A0A3E0HG38"/>
<evidence type="ECO:0000256" key="13">
    <source>
        <dbReference type="ARBA" id="ARBA00049886"/>
    </source>
</evidence>
<gene>
    <name evidence="19" type="ORF">BCF44_108255</name>
</gene>
<keyword evidence="6 14" id="KW-0686">Riboflavin biosynthesis</keyword>
<keyword evidence="14" id="KW-0378">Hydrolase</keyword>
<feature type="binding site" evidence="17">
    <location>
        <position position="85"/>
    </location>
    <ligand>
        <name>Zn(2+)</name>
        <dbReference type="ChEBI" id="CHEBI:29105"/>
        <note>catalytic</note>
    </ligand>
</feature>
<protein>
    <recommendedName>
        <fullName evidence="14">Riboflavin biosynthesis protein RibD</fullName>
    </recommendedName>
    <domain>
        <recommendedName>
            <fullName evidence="14">Diaminohydroxyphosphoribosylaminopyrimidine deaminase</fullName>
            <shortName evidence="14">DRAP deaminase</shortName>
            <ecNumber evidence="14">3.5.4.26</ecNumber>
        </recommendedName>
        <alternativeName>
            <fullName evidence="14">Riboflavin-specific deaminase</fullName>
        </alternativeName>
    </domain>
    <domain>
        <recommendedName>
            <fullName evidence="14">5-amino-6-(5-phosphoribosylamino)uracil reductase</fullName>
            <ecNumber evidence="14">1.1.1.193</ecNumber>
        </recommendedName>
        <alternativeName>
            <fullName evidence="14">HTP reductase</fullName>
        </alternativeName>
    </domain>
</protein>
<dbReference type="NCBIfam" id="TIGR00326">
    <property type="entry name" value="eubact_ribD"/>
    <property type="match status" value="1"/>
</dbReference>
<evidence type="ECO:0000256" key="14">
    <source>
        <dbReference type="PIRNR" id="PIRNR006769"/>
    </source>
</evidence>